<dbReference type="Proteomes" id="UP000264062">
    <property type="component" value="Unassembled WGS sequence"/>
</dbReference>
<dbReference type="PANTHER" id="PTHR11560">
    <property type="entry name" value="39S RIBOSOMAL PROTEIN L10, MITOCHONDRIAL"/>
    <property type="match status" value="1"/>
</dbReference>
<dbReference type="InterPro" id="IPR002363">
    <property type="entry name" value="Ribosomal_uL10_CS_bac"/>
</dbReference>
<dbReference type="CDD" id="cd05797">
    <property type="entry name" value="Ribosomal_L10"/>
    <property type="match status" value="1"/>
</dbReference>
<dbReference type="InterPro" id="IPR001790">
    <property type="entry name" value="Ribosomal_uL10"/>
</dbReference>
<dbReference type="InterPro" id="IPR022973">
    <property type="entry name" value="Ribosomal_uL10_bac"/>
</dbReference>
<comment type="similarity">
    <text evidence="1 5">Belongs to the universal ribosomal protein uL10 family.</text>
</comment>
<keyword evidence="5" id="KW-0699">rRNA-binding</keyword>
<evidence type="ECO:0000256" key="5">
    <source>
        <dbReference type="HAMAP-Rule" id="MF_00362"/>
    </source>
</evidence>
<evidence type="ECO:0000256" key="1">
    <source>
        <dbReference type="ARBA" id="ARBA00008889"/>
    </source>
</evidence>
<keyword evidence="5" id="KW-0694">RNA-binding</keyword>
<dbReference type="GO" id="GO:0006412">
    <property type="term" value="P:translation"/>
    <property type="evidence" value="ECO:0007669"/>
    <property type="project" value="UniProtKB-UniRule"/>
</dbReference>
<dbReference type="InterPro" id="IPR043141">
    <property type="entry name" value="Ribosomal_uL10-like_sf"/>
</dbReference>
<dbReference type="Pfam" id="PF00466">
    <property type="entry name" value="Ribosomal_L10"/>
    <property type="match status" value="1"/>
</dbReference>
<keyword evidence="2 5" id="KW-0689">Ribosomal protein</keyword>
<accession>A0A350HCB9</accession>
<dbReference type="PROSITE" id="PS01109">
    <property type="entry name" value="RIBOSOMAL_L10"/>
    <property type="match status" value="1"/>
</dbReference>
<dbReference type="Gene3D" id="6.10.250.290">
    <property type="match status" value="1"/>
</dbReference>
<dbReference type="SUPFAM" id="SSF160369">
    <property type="entry name" value="Ribosomal protein L10-like"/>
    <property type="match status" value="1"/>
</dbReference>
<name>A0A350HCB9_UNCW3</name>
<dbReference type="AlphaFoldDB" id="A0A350HCB9"/>
<keyword evidence="3 5" id="KW-0687">Ribonucleoprotein</keyword>
<comment type="function">
    <text evidence="5">Forms part of the ribosomal stalk, playing a central role in the interaction of the ribosome with GTP-bound translation factors.</text>
</comment>
<comment type="caution">
    <text evidence="6">The sequence shown here is derived from an EMBL/GenBank/DDBJ whole genome shotgun (WGS) entry which is preliminary data.</text>
</comment>
<reference evidence="6 7" key="1">
    <citation type="journal article" date="2018" name="Nat. Biotechnol.">
        <title>A standardized bacterial taxonomy based on genome phylogeny substantially revises the tree of life.</title>
        <authorList>
            <person name="Parks D.H."/>
            <person name="Chuvochina M."/>
            <person name="Waite D.W."/>
            <person name="Rinke C."/>
            <person name="Skarshewski A."/>
            <person name="Chaumeil P.A."/>
            <person name="Hugenholtz P."/>
        </authorList>
    </citation>
    <scope>NUCLEOTIDE SEQUENCE [LARGE SCALE GENOMIC DNA]</scope>
    <source>
        <strain evidence="6">UBA9956</strain>
    </source>
</reference>
<dbReference type="EMBL" id="DMZY01000252">
    <property type="protein sequence ID" value="HAV93185.1"/>
    <property type="molecule type" value="Genomic_DNA"/>
</dbReference>
<comment type="subunit">
    <text evidence="5">Part of the ribosomal stalk of the 50S ribosomal subunit. The N-terminus interacts with L11 and the large rRNA to form the base of the stalk. The C-terminus forms an elongated spine to which L12 dimers bind in a sequential fashion forming a multimeric L10(L12)X complex.</text>
</comment>
<dbReference type="HAMAP" id="MF_00362">
    <property type="entry name" value="Ribosomal_uL10"/>
    <property type="match status" value="1"/>
</dbReference>
<dbReference type="GO" id="GO:0003735">
    <property type="term" value="F:structural constituent of ribosome"/>
    <property type="evidence" value="ECO:0007669"/>
    <property type="project" value="InterPro"/>
</dbReference>
<proteinExistence type="inferred from homology"/>
<evidence type="ECO:0000256" key="2">
    <source>
        <dbReference type="ARBA" id="ARBA00022980"/>
    </source>
</evidence>
<organism evidence="6 7">
    <name type="scientific">candidate division WOR-3 bacterium</name>
    <dbReference type="NCBI Taxonomy" id="2052148"/>
    <lineage>
        <taxon>Bacteria</taxon>
        <taxon>Bacteria division WOR-3</taxon>
    </lineage>
</organism>
<evidence type="ECO:0000256" key="4">
    <source>
        <dbReference type="ARBA" id="ARBA00035202"/>
    </source>
</evidence>
<dbReference type="Gene3D" id="3.30.70.1730">
    <property type="match status" value="1"/>
</dbReference>
<dbReference type="NCBIfam" id="NF000955">
    <property type="entry name" value="PRK00099.1-1"/>
    <property type="match status" value="1"/>
</dbReference>
<gene>
    <name evidence="5 6" type="primary">rplJ</name>
    <name evidence="6" type="ORF">DCW38_08430</name>
</gene>
<evidence type="ECO:0000313" key="7">
    <source>
        <dbReference type="Proteomes" id="UP000264062"/>
    </source>
</evidence>
<evidence type="ECO:0000256" key="3">
    <source>
        <dbReference type="ARBA" id="ARBA00023274"/>
    </source>
</evidence>
<protein>
    <recommendedName>
        <fullName evidence="4 5">Large ribosomal subunit protein uL10</fullName>
    </recommendedName>
</protein>
<dbReference type="GO" id="GO:0015934">
    <property type="term" value="C:large ribosomal subunit"/>
    <property type="evidence" value="ECO:0007669"/>
    <property type="project" value="InterPro"/>
</dbReference>
<evidence type="ECO:0000313" key="6">
    <source>
        <dbReference type="EMBL" id="HAV93185.1"/>
    </source>
</evidence>
<dbReference type="GO" id="GO:0070180">
    <property type="term" value="F:large ribosomal subunit rRNA binding"/>
    <property type="evidence" value="ECO:0007669"/>
    <property type="project" value="UniProtKB-UniRule"/>
</dbReference>
<dbReference type="InterPro" id="IPR047865">
    <property type="entry name" value="Ribosomal_uL10_bac_type"/>
</dbReference>
<sequence length="178" mass="19822">MGNPKKIQKKQETVREIAQKLTRAKGIYLVDYKGMTVEQVNDLRRTFDKSGIEYKVVKNTLLYFAFKEVFPNDNIDVALKGTTGAAISYDDSVSPARVIKDFIKKYKLPQPKIAVVEGKVFDAKAVDRLAEVPSKEVLLSTLVASLQSPISSFVFALNGIISEFVYTVEAVKQKKANA</sequence>